<evidence type="ECO:0000256" key="1">
    <source>
        <dbReference type="ARBA" id="ARBA00004173"/>
    </source>
</evidence>
<dbReference type="InterPro" id="IPR052137">
    <property type="entry name" value="uS15_ribosomal"/>
</dbReference>
<dbReference type="SMART" id="SM01387">
    <property type="entry name" value="Ribosomal_S15"/>
    <property type="match status" value="1"/>
</dbReference>
<comment type="caution">
    <text evidence="9">The sequence shown here is derived from an EMBL/GenBank/DDBJ whole genome shotgun (WGS) entry which is preliminary data.</text>
</comment>
<evidence type="ECO:0000256" key="5">
    <source>
        <dbReference type="ARBA" id="ARBA00023128"/>
    </source>
</evidence>
<sequence length="372" mass="43410">MSLLGNVRQLISRGADVNANCKCIRKLVMPFSAIDRDNYKDERIKVLRLLLRCGADVNNIAGMTLDDKKTILELAILLRPIDVAWEVFLEHAAEVEARTSKPLFDERNPVTRLKCASRIVDNIGQARRGYAALKKLPITWVRPEKVPSISKEKSGDLGIDYNITPVNYIKEFEDIPELHELDDIVKKMFTVHYQRRSELVDLQKKHAKEFVKRHNYDGGSMETKIAVITAEILQLQEHQSIFHNNKRSKVFLKELIEKRKKWLKKLRIQDYPRFEYLLERLNLVYHPFPEENIFVTRKDGTRRLLNKYCDELIQKKLDAYRAELEAQQKDFFREKAEKLEFIRNEEIACGVAPSVSEEEIEVAKQKAASFVK</sequence>
<dbReference type="Pfam" id="PF00312">
    <property type="entry name" value="Ribosomal_S15"/>
    <property type="match status" value="1"/>
</dbReference>
<name>A0A232F3A6_9HYME</name>
<evidence type="ECO:0000313" key="10">
    <source>
        <dbReference type="Proteomes" id="UP000215335"/>
    </source>
</evidence>
<dbReference type="Gene3D" id="1.10.287.10">
    <property type="entry name" value="S15/NS1, RNA-binding"/>
    <property type="match status" value="1"/>
</dbReference>
<dbReference type="PANTHER" id="PTHR46685">
    <property type="entry name" value="28S RIBOSOMAL PROTEIN S15, MITOCHONDRIAL"/>
    <property type="match status" value="1"/>
</dbReference>
<evidence type="ECO:0000256" key="2">
    <source>
        <dbReference type="ARBA" id="ARBA00008434"/>
    </source>
</evidence>
<evidence type="ECO:0000256" key="8">
    <source>
        <dbReference type="ARBA" id="ARBA00035528"/>
    </source>
</evidence>
<dbReference type="Gene3D" id="1.25.40.20">
    <property type="entry name" value="Ankyrin repeat-containing domain"/>
    <property type="match status" value="1"/>
</dbReference>
<gene>
    <name evidence="9" type="ORF">TSAR_006383</name>
</gene>
<dbReference type="GO" id="GO:0005763">
    <property type="term" value="C:mitochondrial small ribosomal subunit"/>
    <property type="evidence" value="ECO:0007669"/>
    <property type="project" value="TreeGrafter"/>
</dbReference>
<dbReference type="Proteomes" id="UP000215335">
    <property type="component" value="Unassembled WGS sequence"/>
</dbReference>
<dbReference type="PANTHER" id="PTHR46685:SF1">
    <property type="entry name" value="SMALL RIBOSOMAL SUBUNIT PROTEIN US15M"/>
    <property type="match status" value="1"/>
</dbReference>
<dbReference type="GO" id="GO:0003735">
    <property type="term" value="F:structural constituent of ribosome"/>
    <property type="evidence" value="ECO:0007669"/>
    <property type="project" value="InterPro"/>
</dbReference>
<evidence type="ECO:0000313" key="9">
    <source>
        <dbReference type="EMBL" id="OXU24999.1"/>
    </source>
</evidence>
<keyword evidence="4" id="KW-0689">Ribosomal protein</keyword>
<dbReference type="InterPro" id="IPR000589">
    <property type="entry name" value="Ribosomal_uS15"/>
</dbReference>
<dbReference type="InterPro" id="IPR036770">
    <property type="entry name" value="Ankyrin_rpt-contain_sf"/>
</dbReference>
<dbReference type="OrthoDB" id="441444at2759"/>
<keyword evidence="6" id="KW-0687">Ribonucleoprotein</keyword>
<accession>A0A232F3A6</accession>
<evidence type="ECO:0000256" key="6">
    <source>
        <dbReference type="ARBA" id="ARBA00023274"/>
    </source>
</evidence>
<organism evidence="9 10">
    <name type="scientific">Trichomalopsis sarcophagae</name>
    <dbReference type="NCBI Taxonomy" id="543379"/>
    <lineage>
        <taxon>Eukaryota</taxon>
        <taxon>Metazoa</taxon>
        <taxon>Ecdysozoa</taxon>
        <taxon>Arthropoda</taxon>
        <taxon>Hexapoda</taxon>
        <taxon>Insecta</taxon>
        <taxon>Pterygota</taxon>
        <taxon>Neoptera</taxon>
        <taxon>Endopterygota</taxon>
        <taxon>Hymenoptera</taxon>
        <taxon>Apocrita</taxon>
        <taxon>Proctotrupomorpha</taxon>
        <taxon>Chalcidoidea</taxon>
        <taxon>Pteromalidae</taxon>
        <taxon>Pteromalinae</taxon>
        <taxon>Trichomalopsis</taxon>
    </lineage>
</organism>
<dbReference type="GO" id="GO:0003723">
    <property type="term" value="F:RNA binding"/>
    <property type="evidence" value="ECO:0007669"/>
    <property type="project" value="TreeGrafter"/>
</dbReference>
<evidence type="ECO:0000256" key="7">
    <source>
        <dbReference type="ARBA" id="ARBA00035249"/>
    </source>
</evidence>
<dbReference type="SUPFAM" id="SSF47060">
    <property type="entry name" value="S15/NS1 RNA-binding domain"/>
    <property type="match status" value="1"/>
</dbReference>
<keyword evidence="3" id="KW-0809">Transit peptide</keyword>
<dbReference type="EMBL" id="NNAY01001144">
    <property type="protein sequence ID" value="OXU24999.1"/>
    <property type="molecule type" value="Genomic_DNA"/>
</dbReference>
<comment type="similarity">
    <text evidence="2">Belongs to the universal ribosomal protein uS15 family.</text>
</comment>
<dbReference type="InterPro" id="IPR009068">
    <property type="entry name" value="uS15_NS1_RNA-bd_sf"/>
</dbReference>
<reference evidence="9 10" key="1">
    <citation type="journal article" date="2017" name="Curr. Biol.">
        <title>The Evolution of Venom by Co-option of Single-Copy Genes.</title>
        <authorList>
            <person name="Martinson E.O."/>
            <person name="Mrinalini"/>
            <person name="Kelkar Y.D."/>
            <person name="Chang C.H."/>
            <person name="Werren J.H."/>
        </authorList>
    </citation>
    <scope>NUCLEOTIDE SEQUENCE [LARGE SCALE GENOMIC DNA]</scope>
    <source>
        <strain evidence="9 10">Alberta</strain>
        <tissue evidence="9">Whole body</tissue>
    </source>
</reference>
<keyword evidence="5" id="KW-0496">Mitochondrion</keyword>
<dbReference type="AlphaFoldDB" id="A0A232F3A6"/>
<dbReference type="STRING" id="543379.A0A232F3A6"/>
<evidence type="ECO:0000256" key="3">
    <source>
        <dbReference type="ARBA" id="ARBA00022946"/>
    </source>
</evidence>
<comment type="subcellular location">
    <subcellularLocation>
        <location evidence="1">Mitochondrion</location>
    </subcellularLocation>
</comment>
<dbReference type="GO" id="GO:0032543">
    <property type="term" value="P:mitochondrial translation"/>
    <property type="evidence" value="ECO:0007669"/>
    <property type="project" value="TreeGrafter"/>
</dbReference>
<keyword evidence="10" id="KW-1185">Reference proteome</keyword>
<protein>
    <recommendedName>
        <fullName evidence="7">Small ribosomal subunit protein uS15m</fullName>
    </recommendedName>
    <alternativeName>
        <fullName evidence="8">28S ribosomal protein S15, mitochondrial</fullName>
    </alternativeName>
</protein>
<proteinExistence type="inferred from homology"/>
<evidence type="ECO:0000256" key="4">
    <source>
        <dbReference type="ARBA" id="ARBA00022980"/>
    </source>
</evidence>